<keyword evidence="6" id="KW-0472">Membrane</keyword>
<dbReference type="Proteomes" id="UP000199634">
    <property type="component" value="Unassembled WGS sequence"/>
</dbReference>
<keyword evidence="10" id="KW-1185">Reference proteome</keyword>
<evidence type="ECO:0000256" key="4">
    <source>
        <dbReference type="ARBA" id="ARBA00022452"/>
    </source>
</evidence>
<keyword evidence="3" id="KW-0813">Transport</keyword>
<name>A0A1H6KJQ8_9FLAO</name>
<feature type="signal peptide" evidence="8">
    <location>
        <begin position="1"/>
        <end position="28"/>
    </location>
</feature>
<comment type="subcellular location">
    <subcellularLocation>
        <location evidence="1">Cell outer membrane</location>
    </subcellularLocation>
</comment>
<evidence type="ECO:0000256" key="1">
    <source>
        <dbReference type="ARBA" id="ARBA00004442"/>
    </source>
</evidence>
<dbReference type="RefSeq" id="WP_177165033.1">
    <property type="nucleotide sequence ID" value="NZ_FNXE01000010.1"/>
</dbReference>
<dbReference type="InterPro" id="IPR003423">
    <property type="entry name" value="OMP_efflux"/>
</dbReference>
<gene>
    <name evidence="9" type="ORF">SAMN02927937_01043</name>
</gene>
<dbReference type="STRING" id="1159016.SAMN02927937_01043"/>
<dbReference type="Pfam" id="PF02321">
    <property type="entry name" value="OEP"/>
    <property type="match status" value="1"/>
</dbReference>
<keyword evidence="4" id="KW-1134">Transmembrane beta strand</keyword>
<comment type="similarity">
    <text evidence="2">Belongs to the outer membrane factor (OMF) (TC 1.B.17) family.</text>
</comment>
<evidence type="ECO:0000313" key="10">
    <source>
        <dbReference type="Proteomes" id="UP000199634"/>
    </source>
</evidence>
<evidence type="ECO:0000256" key="7">
    <source>
        <dbReference type="ARBA" id="ARBA00023237"/>
    </source>
</evidence>
<dbReference type="GO" id="GO:1990281">
    <property type="term" value="C:efflux pump complex"/>
    <property type="evidence" value="ECO:0007669"/>
    <property type="project" value="TreeGrafter"/>
</dbReference>
<dbReference type="PANTHER" id="PTHR30026">
    <property type="entry name" value="OUTER MEMBRANE PROTEIN TOLC"/>
    <property type="match status" value="1"/>
</dbReference>
<dbReference type="GO" id="GO:0015562">
    <property type="term" value="F:efflux transmembrane transporter activity"/>
    <property type="evidence" value="ECO:0007669"/>
    <property type="project" value="InterPro"/>
</dbReference>
<evidence type="ECO:0000256" key="3">
    <source>
        <dbReference type="ARBA" id="ARBA00022448"/>
    </source>
</evidence>
<keyword evidence="5" id="KW-0812">Transmembrane</keyword>
<dbReference type="AlphaFoldDB" id="A0A1H6KJQ8"/>
<evidence type="ECO:0000256" key="8">
    <source>
        <dbReference type="SAM" id="SignalP"/>
    </source>
</evidence>
<reference evidence="9 10" key="1">
    <citation type="submission" date="2016-10" db="EMBL/GenBank/DDBJ databases">
        <authorList>
            <person name="de Groot N.N."/>
        </authorList>
    </citation>
    <scope>NUCLEOTIDE SEQUENCE [LARGE SCALE GENOMIC DNA]</scope>
    <source>
        <strain evidence="9 10">CGMCC 1.10825</strain>
    </source>
</reference>
<proteinExistence type="inferred from homology"/>
<sequence length="402" mass="46635">MKHYHKKTLHTCITVFLFLSGWVSQTRAQGDYAPLVQAIDSNNTGLIAYQKSAEAQKMLNRTGLTPNNPQIGINYVRPIRFTRSRLMDYNISQNIEFPTVYGHKKNVSNKQNEIVDTDYHVVRADLINQAINTYLNWVYFNQLGEVLKQQKEYAESIAASFQKAFDAGGVNILDRNKAQVNAVNAQKEYELNVIEMNTAYQELMRFNQGRPFGNLSADFPDITNDVAMLFAEEKRFITNNDALKAITQEIELGEAQERLAKAQTLPEFNVGYMWGQEFEADFRGVSFGMTIPLWQQKNTKKYARMNIQALKEVQENSQSQYTLQVKLLQNRASELYKVMNELERTISQTRGLELLKKALDLKEITILEYLVEQSMYFELTQKYLQTKMNLHITLADLYRWEY</sequence>
<keyword evidence="7" id="KW-0998">Cell outer membrane</keyword>
<dbReference type="PANTHER" id="PTHR30026:SF20">
    <property type="entry name" value="OUTER MEMBRANE PROTEIN TOLC"/>
    <property type="match status" value="1"/>
</dbReference>
<evidence type="ECO:0000256" key="6">
    <source>
        <dbReference type="ARBA" id="ARBA00023136"/>
    </source>
</evidence>
<dbReference type="GO" id="GO:0009279">
    <property type="term" value="C:cell outer membrane"/>
    <property type="evidence" value="ECO:0007669"/>
    <property type="project" value="UniProtKB-SubCell"/>
</dbReference>
<dbReference type="SUPFAM" id="SSF56954">
    <property type="entry name" value="Outer membrane efflux proteins (OEP)"/>
    <property type="match status" value="1"/>
</dbReference>
<organism evidence="9 10">
    <name type="scientific">Paenimyroides marinum</name>
    <dbReference type="NCBI Taxonomy" id="1159016"/>
    <lineage>
        <taxon>Bacteria</taxon>
        <taxon>Pseudomonadati</taxon>
        <taxon>Bacteroidota</taxon>
        <taxon>Flavobacteriia</taxon>
        <taxon>Flavobacteriales</taxon>
        <taxon>Flavobacteriaceae</taxon>
        <taxon>Paenimyroides</taxon>
    </lineage>
</organism>
<evidence type="ECO:0000256" key="5">
    <source>
        <dbReference type="ARBA" id="ARBA00022692"/>
    </source>
</evidence>
<dbReference type="EMBL" id="FNXE01000010">
    <property type="protein sequence ID" value="SEH71780.1"/>
    <property type="molecule type" value="Genomic_DNA"/>
</dbReference>
<protein>
    <submittedName>
        <fullName evidence="9">Outer membrane efflux protein</fullName>
    </submittedName>
</protein>
<evidence type="ECO:0000256" key="2">
    <source>
        <dbReference type="ARBA" id="ARBA00007613"/>
    </source>
</evidence>
<keyword evidence="8" id="KW-0732">Signal</keyword>
<dbReference type="Gene3D" id="1.20.1600.10">
    <property type="entry name" value="Outer membrane efflux proteins (OEP)"/>
    <property type="match status" value="1"/>
</dbReference>
<dbReference type="InterPro" id="IPR051906">
    <property type="entry name" value="TolC-like"/>
</dbReference>
<accession>A0A1H6KJQ8</accession>
<feature type="chain" id="PRO_5011771520" evidence="8">
    <location>
        <begin position="29"/>
        <end position="402"/>
    </location>
</feature>
<evidence type="ECO:0000313" key="9">
    <source>
        <dbReference type="EMBL" id="SEH71780.1"/>
    </source>
</evidence>
<dbReference type="GO" id="GO:0015288">
    <property type="term" value="F:porin activity"/>
    <property type="evidence" value="ECO:0007669"/>
    <property type="project" value="TreeGrafter"/>
</dbReference>